<feature type="compositionally biased region" description="Gly residues" evidence="1">
    <location>
        <begin position="11"/>
        <end position="20"/>
    </location>
</feature>
<keyword evidence="3" id="KW-1185">Reference proteome</keyword>
<feature type="region of interest" description="Disordered" evidence="1">
    <location>
        <begin position="1"/>
        <end position="26"/>
    </location>
</feature>
<accession>J3MSP9</accession>
<dbReference type="Proteomes" id="UP000006038">
    <property type="component" value="Chromosome 8"/>
</dbReference>
<evidence type="ECO:0000313" key="3">
    <source>
        <dbReference type="Proteomes" id="UP000006038"/>
    </source>
</evidence>
<protein>
    <submittedName>
        <fullName evidence="2">Uncharacterized protein</fullName>
    </submittedName>
</protein>
<evidence type="ECO:0000256" key="1">
    <source>
        <dbReference type="SAM" id="MobiDB-lite"/>
    </source>
</evidence>
<dbReference type="EnsemblPlants" id="OB08G21290.1">
    <property type="protein sequence ID" value="OB08G21290.1"/>
    <property type="gene ID" value="OB08G21290"/>
</dbReference>
<evidence type="ECO:0000313" key="2">
    <source>
        <dbReference type="EnsemblPlants" id="OB08G21290.1"/>
    </source>
</evidence>
<dbReference type="HOGENOM" id="CLU_2889428_0_0_1"/>
<reference evidence="2" key="2">
    <citation type="submission" date="2013-04" db="UniProtKB">
        <authorList>
            <consortium name="EnsemblPlants"/>
        </authorList>
    </citation>
    <scope>IDENTIFICATION</scope>
</reference>
<organism evidence="2">
    <name type="scientific">Oryza brachyantha</name>
    <name type="common">malo sina</name>
    <dbReference type="NCBI Taxonomy" id="4533"/>
    <lineage>
        <taxon>Eukaryota</taxon>
        <taxon>Viridiplantae</taxon>
        <taxon>Streptophyta</taxon>
        <taxon>Embryophyta</taxon>
        <taxon>Tracheophyta</taxon>
        <taxon>Spermatophyta</taxon>
        <taxon>Magnoliopsida</taxon>
        <taxon>Liliopsida</taxon>
        <taxon>Poales</taxon>
        <taxon>Poaceae</taxon>
        <taxon>BOP clade</taxon>
        <taxon>Oryzoideae</taxon>
        <taxon>Oryzeae</taxon>
        <taxon>Oryzinae</taxon>
        <taxon>Oryza</taxon>
    </lineage>
</organism>
<name>J3MSP9_ORYBR</name>
<proteinExistence type="predicted"/>
<sequence>MYEARVHGHGGRGGLNGGGQTPAQGSSCARVRSAQVVVVVLLLLLLLPTDQRRRKEEEGFFGS</sequence>
<dbReference type="Gramene" id="OB08G21290.1">
    <property type="protein sequence ID" value="OB08G21290.1"/>
    <property type="gene ID" value="OB08G21290"/>
</dbReference>
<dbReference type="AlphaFoldDB" id="J3MSP9"/>
<reference evidence="2" key="1">
    <citation type="journal article" date="2013" name="Nat. Commun.">
        <title>Whole-genome sequencing of Oryza brachyantha reveals mechanisms underlying Oryza genome evolution.</title>
        <authorList>
            <person name="Chen J."/>
            <person name="Huang Q."/>
            <person name="Gao D."/>
            <person name="Wang J."/>
            <person name="Lang Y."/>
            <person name="Liu T."/>
            <person name="Li B."/>
            <person name="Bai Z."/>
            <person name="Luis Goicoechea J."/>
            <person name="Liang C."/>
            <person name="Chen C."/>
            <person name="Zhang W."/>
            <person name="Sun S."/>
            <person name="Liao Y."/>
            <person name="Zhang X."/>
            <person name="Yang L."/>
            <person name="Song C."/>
            <person name="Wang M."/>
            <person name="Shi J."/>
            <person name="Liu G."/>
            <person name="Liu J."/>
            <person name="Zhou H."/>
            <person name="Zhou W."/>
            <person name="Yu Q."/>
            <person name="An N."/>
            <person name="Chen Y."/>
            <person name="Cai Q."/>
            <person name="Wang B."/>
            <person name="Liu B."/>
            <person name="Min J."/>
            <person name="Huang Y."/>
            <person name="Wu H."/>
            <person name="Li Z."/>
            <person name="Zhang Y."/>
            <person name="Yin Y."/>
            <person name="Song W."/>
            <person name="Jiang J."/>
            <person name="Jackson S.A."/>
            <person name="Wing R.A."/>
            <person name="Wang J."/>
            <person name="Chen M."/>
        </authorList>
    </citation>
    <scope>NUCLEOTIDE SEQUENCE [LARGE SCALE GENOMIC DNA]</scope>
    <source>
        <strain evidence="2">cv. IRGC 101232</strain>
    </source>
</reference>